<gene>
    <name evidence="14" type="ORF">B5V02_27690</name>
</gene>
<feature type="domain" description="PLD phosphodiesterase" evidence="13">
    <location>
        <begin position="551"/>
        <end position="583"/>
    </location>
</feature>
<evidence type="ECO:0000256" key="3">
    <source>
        <dbReference type="ARBA" id="ARBA00004613"/>
    </source>
</evidence>
<evidence type="ECO:0000256" key="10">
    <source>
        <dbReference type="ARBA" id="ARBA00023098"/>
    </source>
</evidence>
<evidence type="ECO:0000256" key="11">
    <source>
        <dbReference type="ARBA" id="ARBA00029594"/>
    </source>
</evidence>
<dbReference type="EC" id="3.1.4.4" evidence="5"/>
<dbReference type="PANTHER" id="PTHR43856">
    <property type="entry name" value="CARDIOLIPIN HYDROLASE"/>
    <property type="match status" value="1"/>
</dbReference>
<keyword evidence="7" id="KW-0964">Secreted</keyword>
<keyword evidence="9" id="KW-0442">Lipid degradation</keyword>
<dbReference type="GO" id="GO:0004630">
    <property type="term" value="F:phospholipase D activity"/>
    <property type="evidence" value="ECO:0007669"/>
    <property type="project" value="UniProtKB-EC"/>
</dbReference>
<dbReference type="PANTHER" id="PTHR43856:SF1">
    <property type="entry name" value="MITOCHONDRIAL CARDIOLIPIN HYDROLASE"/>
    <property type="match status" value="1"/>
</dbReference>
<dbReference type="AlphaFoldDB" id="A0A2W7C0K7"/>
<evidence type="ECO:0000256" key="2">
    <source>
        <dbReference type="ARBA" id="ARBA00003145"/>
    </source>
</evidence>
<evidence type="ECO:0000256" key="12">
    <source>
        <dbReference type="SAM" id="MobiDB-lite"/>
    </source>
</evidence>
<name>A0A2W7C0K7_9HYPH</name>
<organism evidence="14 15">
    <name type="scientific">Mesorhizobium kowhaii</name>
    <dbReference type="NCBI Taxonomy" id="1300272"/>
    <lineage>
        <taxon>Bacteria</taxon>
        <taxon>Pseudomonadati</taxon>
        <taxon>Pseudomonadota</taxon>
        <taxon>Alphaproteobacteria</taxon>
        <taxon>Hyphomicrobiales</taxon>
        <taxon>Phyllobacteriaceae</taxon>
        <taxon>Mesorhizobium</taxon>
    </lineage>
</organism>
<protein>
    <recommendedName>
        <fullName evidence="6">Phospholipase D</fullName>
        <ecNumber evidence="5">3.1.4.4</ecNumber>
    </recommendedName>
    <alternativeName>
        <fullName evidence="11">Choline phosphatase</fullName>
    </alternativeName>
</protein>
<dbReference type="SUPFAM" id="SSF56024">
    <property type="entry name" value="Phospholipase D/nuclease"/>
    <property type="match status" value="2"/>
</dbReference>
<evidence type="ECO:0000256" key="5">
    <source>
        <dbReference type="ARBA" id="ARBA00012027"/>
    </source>
</evidence>
<evidence type="ECO:0000259" key="13">
    <source>
        <dbReference type="PROSITE" id="PS50035"/>
    </source>
</evidence>
<accession>A0A2W7C0K7</accession>
<dbReference type="GO" id="GO:0016042">
    <property type="term" value="P:lipid catabolic process"/>
    <property type="evidence" value="ECO:0007669"/>
    <property type="project" value="UniProtKB-KW"/>
</dbReference>
<comment type="function">
    <text evidence="2">Could be a virulence factor.</text>
</comment>
<evidence type="ECO:0000313" key="14">
    <source>
        <dbReference type="EMBL" id="PZV35318.1"/>
    </source>
</evidence>
<comment type="caution">
    <text evidence="14">The sequence shown here is derived from an EMBL/GenBank/DDBJ whole genome shotgun (WGS) entry which is preliminary data.</text>
</comment>
<dbReference type="InterPro" id="IPR001736">
    <property type="entry name" value="PLipase_D/transphosphatidylase"/>
</dbReference>
<dbReference type="OrthoDB" id="9789376at2"/>
<dbReference type="Proteomes" id="UP000248616">
    <property type="component" value="Unassembled WGS sequence"/>
</dbReference>
<comment type="catalytic activity">
    <reaction evidence="1">
        <text>a 1,2-diacyl-sn-glycero-3-phosphocholine + H2O = a 1,2-diacyl-sn-glycero-3-phosphate + choline + H(+)</text>
        <dbReference type="Rhea" id="RHEA:14445"/>
        <dbReference type="ChEBI" id="CHEBI:15354"/>
        <dbReference type="ChEBI" id="CHEBI:15377"/>
        <dbReference type="ChEBI" id="CHEBI:15378"/>
        <dbReference type="ChEBI" id="CHEBI:57643"/>
        <dbReference type="ChEBI" id="CHEBI:58608"/>
        <dbReference type="EC" id="3.1.4.4"/>
    </reaction>
</comment>
<evidence type="ECO:0000256" key="6">
    <source>
        <dbReference type="ARBA" id="ARBA00018392"/>
    </source>
</evidence>
<evidence type="ECO:0000256" key="7">
    <source>
        <dbReference type="ARBA" id="ARBA00022525"/>
    </source>
</evidence>
<evidence type="ECO:0000256" key="4">
    <source>
        <dbReference type="ARBA" id="ARBA00008664"/>
    </source>
</evidence>
<feature type="region of interest" description="Disordered" evidence="12">
    <location>
        <begin position="376"/>
        <end position="399"/>
    </location>
</feature>
<comment type="subcellular location">
    <subcellularLocation>
        <location evidence="3">Secreted</location>
    </subcellularLocation>
</comment>
<dbReference type="GO" id="GO:0016891">
    <property type="term" value="F:RNA endonuclease activity producing 5'-phosphomonoesters, hydrolytic mechanism"/>
    <property type="evidence" value="ECO:0007669"/>
    <property type="project" value="TreeGrafter"/>
</dbReference>
<proteinExistence type="inferred from homology"/>
<evidence type="ECO:0000256" key="1">
    <source>
        <dbReference type="ARBA" id="ARBA00000798"/>
    </source>
</evidence>
<evidence type="ECO:0000256" key="9">
    <source>
        <dbReference type="ARBA" id="ARBA00022963"/>
    </source>
</evidence>
<keyword evidence="8" id="KW-0378">Hydrolase</keyword>
<dbReference type="PROSITE" id="PS50035">
    <property type="entry name" value="PLD"/>
    <property type="match status" value="1"/>
</dbReference>
<dbReference type="RefSeq" id="WP_111547284.1">
    <property type="nucleotide sequence ID" value="NZ_MZXV01000061.1"/>
</dbReference>
<dbReference type="Gene3D" id="3.30.870.10">
    <property type="entry name" value="Endonuclease Chain A"/>
    <property type="match status" value="2"/>
</dbReference>
<evidence type="ECO:0000256" key="8">
    <source>
        <dbReference type="ARBA" id="ARBA00022801"/>
    </source>
</evidence>
<dbReference type="InterPro" id="IPR051406">
    <property type="entry name" value="PLD_domain"/>
</dbReference>
<keyword evidence="10" id="KW-0443">Lipid metabolism</keyword>
<dbReference type="Pfam" id="PF13091">
    <property type="entry name" value="PLDc_2"/>
    <property type="match status" value="1"/>
</dbReference>
<comment type="similarity">
    <text evidence="4">Belongs to the phospholipase D family.</text>
</comment>
<sequence length="664" mass="73513">MVQIVKATAIVNNEVAFLAWQTNPDPIPDCLGFHIVREYLDANDQVTSERPLAAYVAFEGQSNPDWQAQNTTVWPVQKFNWRDLTLRRHRDKLGLRPENERLRYRIRPVGRFRHDLEEVVPIPESHWDAKTNQRVEHHYQGAPIRLGYLGPAALTNVVVATRRLGSFLSTFTNGILSSQFLIRMLEEDDGKIAPNELAVRLREPNDTLRRYLAGDVPTTITEFLSRAGGQFHAALYELEDRQLLDLLVAAAPRMQLILSDAGSRDTKDKITKKVIHTDYDTRNKDARAALRAIADAPHATFVMQDRLFNGSGHIGHNKFVVWSDGQGPQAVLTGSTNWTWSGISGQSNNCIVIEDANVARAYLDYWQRLFDHPLPQPAHTGDANTSADQGDIVKDTDRTPVTGNLANGAAFECWFSPNVPGAEQPPSARAKHQPPPPPDMDRLFSLMRRAHRIILFAVFLPSKGGVHSIISQAIDLGLADTSLEVVGAVSDPMAWGYQPSGTGPDGKPLVPSSPFIIQQGGVNVVRATALTDRDIGRQLGNFVNKEILSAGKAIIHDKILVIDPLDPENCVVAFGSHNLGYKASYSNDENLTIVRRDPALAQAYAAHVLDVFDHYRFRAAEAEKSAELKRAGIAASSSPTDGFLSIDDNWQTKADRRISAYFAK</sequence>
<dbReference type="GO" id="GO:0005576">
    <property type="term" value="C:extracellular region"/>
    <property type="evidence" value="ECO:0007669"/>
    <property type="project" value="UniProtKB-SubCell"/>
</dbReference>
<evidence type="ECO:0000313" key="15">
    <source>
        <dbReference type="Proteomes" id="UP000248616"/>
    </source>
</evidence>
<keyword evidence="15" id="KW-1185">Reference proteome</keyword>
<reference evidence="15" key="1">
    <citation type="submission" date="2017-03" db="EMBL/GenBank/DDBJ databases">
        <authorList>
            <person name="Safronova V.I."/>
            <person name="Sazanova A.L."/>
            <person name="Chirak E.R."/>
        </authorList>
    </citation>
    <scope>NUCLEOTIDE SEQUENCE [LARGE SCALE GENOMIC DNA]</scope>
    <source>
        <strain evidence="15">Ach-343</strain>
    </source>
</reference>
<dbReference type="EMBL" id="MZXV01000061">
    <property type="protein sequence ID" value="PZV35318.1"/>
    <property type="molecule type" value="Genomic_DNA"/>
</dbReference>
<dbReference type="InterPro" id="IPR025202">
    <property type="entry name" value="PLD-like_dom"/>
</dbReference>
<dbReference type="GO" id="GO:0006793">
    <property type="term" value="P:phosphorus metabolic process"/>
    <property type="evidence" value="ECO:0007669"/>
    <property type="project" value="UniProtKB-ARBA"/>
</dbReference>